<keyword evidence="2" id="KW-1133">Transmembrane helix</keyword>
<dbReference type="GO" id="GO:0016788">
    <property type="term" value="F:hydrolase activity, acting on ester bonds"/>
    <property type="evidence" value="ECO:0007669"/>
    <property type="project" value="UniProtKB-ARBA"/>
</dbReference>
<evidence type="ECO:0000256" key="1">
    <source>
        <dbReference type="SAM" id="MobiDB-lite"/>
    </source>
</evidence>
<keyword evidence="2" id="KW-0472">Membrane</keyword>
<feature type="compositionally biased region" description="Low complexity" evidence="1">
    <location>
        <begin position="17"/>
        <end position="26"/>
    </location>
</feature>
<dbReference type="Pfam" id="PF14559">
    <property type="entry name" value="TPR_19"/>
    <property type="match status" value="1"/>
</dbReference>
<feature type="transmembrane region" description="Helical" evidence="2">
    <location>
        <begin position="38"/>
        <end position="59"/>
    </location>
</feature>
<accession>A0A7C2K0M6</accession>
<protein>
    <submittedName>
        <fullName evidence="3">Tetratricopeptide repeat protein</fullName>
    </submittedName>
</protein>
<feature type="region of interest" description="Disordered" evidence="1">
    <location>
        <begin position="1"/>
        <end position="26"/>
    </location>
</feature>
<dbReference type="SUPFAM" id="SSF48452">
    <property type="entry name" value="TPR-like"/>
    <property type="match status" value="1"/>
</dbReference>
<dbReference type="Gene3D" id="3.40.50.1110">
    <property type="entry name" value="SGNH hydrolase"/>
    <property type="match status" value="1"/>
</dbReference>
<keyword evidence="2" id="KW-0812">Transmembrane</keyword>
<gene>
    <name evidence="3" type="ORF">ENQ76_12430</name>
</gene>
<evidence type="ECO:0000256" key="2">
    <source>
        <dbReference type="SAM" id="Phobius"/>
    </source>
</evidence>
<sequence>MSGKKPQSTPNPPTSSDRPAADAAVRPPVRTLSPRKLWLFRLAAILLSLSVLVLVEAAFRLVGVGQNLRLVVRAPENPLGLTHQMNGAVDLAFYGAADLTGPETRRFRLPKPRDTYRIVFLGGSTVIGFPYASELAFPRQTEVQLQRQNPDLKFEVFNVGITSINSFSVVDLLEQCLECEPDLIVVHTGHNEFYGPGGPGSSAVSVPYPLVRPMFALRRCRTSQLVESVSPFRRPMSDDLLDTLPRTLEIPLNGAVFERAKQNLRRNLERSVAIADQHRVPILLSTVASNLKDQSPLRSVGPSEISPDQQARWERDVRRGESLLRQGELTEALAAFHKAEEILEHHARLSYRKAQCLEALGRNDEALAAYKQARDEDACRFRAPSVFADIVREVADRSANASFLDVEQQVNAESSPAGPGHDYFFEHVHYTFAGHVSLGRMFARGIQEQVLRRPWLPERVPSREELETLLGVVPEDHLAAYSSAIEVMQTGPLKSALDAARHEEHIKKLIAEGFFGLDPTRREAFADIPMNIMVNDLIGGLVFIHRVRGNTDLSEEFARLAAVRRPWMVGSFP</sequence>
<proteinExistence type="predicted"/>
<dbReference type="Gene3D" id="1.25.40.10">
    <property type="entry name" value="Tetratricopeptide repeat domain"/>
    <property type="match status" value="1"/>
</dbReference>
<comment type="caution">
    <text evidence="3">The sequence shown here is derived from an EMBL/GenBank/DDBJ whole genome shotgun (WGS) entry which is preliminary data.</text>
</comment>
<organism evidence="3">
    <name type="scientific">Schlesneria paludicola</name>
    <dbReference type="NCBI Taxonomy" id="360056"/>
    <lineage>
        <taxon>Bacteria</taxon>
        <taxon>Pseudomonadati</taxon>
        <taxon>Planctomycetota</taxon>
        <taxon>Planctomycetia</taxon>
        <taxon>Planctomycetales</taxon>
        <taxon>Planctomycetaceae</taxon>
        <taxon>Schlesneria</taxon>
    </lineage>
</organism>
<dbReference type="AlphaFoldDB" id="A0A7C2K0M6"/>
<evidence type="ECO:0000313" key="3">
    <source>
        <dbReference type="EMBL" id="HEN16260.1"/>
    </source>
</evidence>
<dbReference type="SUPFAM" id="SSF52266">
    <property type="entry name" value="SGNH hydrolase"/>
    <property type="match status" value="1"/>
</dbReference>
<reference evidence="3" key="1">
    <citation type="journal article" date="2020" name="mSystems">
        <title>Genome- and Community-Level Interaction Insights into Carbon Utilization and Element Cycling Functions of Hydrothermarchaeota in Hydrothermal Sediment.</title>
        <authorList>
            <person name="Zhou Z."/>
            <person name="Liu Y."/>
            <person name="Xu W."/>
            <person name="Pan J."/>
            <person name="Luo Z.H."/>
            <person name="Li M."/>
        </authorList>
    </citation>
    <scope>NUCLEOTIDE SEQUENCE [LARGE SCALE GENOMIC DNA]</scope>
    <source>
        <strain evidence="3">SpSt-339</strain>
    </source>
</reference>
<dbReference type="InterPro" id="IPR011990">
    <property type="entry name" value="TPR-like_helical_dom_sf"/>
</dbReference>
<dbReference type="EMBL" id="DSOK01000344">
    <property type="protein sequence ID" value="HEN16260.1"/>
    <property type="molecule type" value="Genomic_DNA"/>
</dbReference>
<name>A0A7C2K0M6_9PLAN</name>
<dbReference type="InterPro" id="IPR036514">
    <property type="entry name" value="SGNH_hydro_sf"/>
</dbReference>